<accession>A0ABY9DB54</accession>
<evidence type="ECO:0008006" key="3">
    <source>
        <dbReference type="Google" id="ProtNLM"/>
    </source>
</evidence>
<reference evidence="1 2" key="1">
    <citation type="journal article" date="2023" name="Hortic Res">
        <title>The complete reference genome for grapevine (Vitis vinifera L.) genetics and breeding.</title>
        <authorList>
            <person name="Shi X."/>
            <person name="Cao S."/>
            <person name="Wang X."/>
            <person name="Huang S."/>
            <person name="Wang Y."/>
            <person name="Liu Z."/>
            <person name="Liu W."/>
            <person name="Leng X."/>
            <person name="Peng Y."/>
            <person name="Wang N."/>
            <person name="Wang Y."/>
            <person name="Ma Z."/>
            <person name="Xu X."/>
            <person name="Zhang F."/>
            <person name="Xue H."/>
            <person name="Zhong H."/>
            <person name="Wang Y."/>
            <person name="Zhang K."/>
            <person name="Velt A."/>
            <person name="Avia K."/>
            <person name="Holtgrawe D."/>
            <person name="Grimplet J."/>
            <person name="Matus J.T."/>
            <person name="Ware D."/>
            <person name="Wu X."/>
            <person name="Wang H."/>
            <person name="Liu C."/>
            <person name="Fang Y."/>
            <person name="Rustenholz C."/>
            <person name="Cheng Z."/>
            <person name="Xiao H."/>
            <person name="Zhou Y."/>
        </authorList>
    </citation>
    <scope>NUCLEOTIDE SEQUENCE [LARGE SCALE GENOMIC DNA]</scope>
    <source>
        <strain evidence="2">cv. Pinot noir / PN40024</strain>
        <tissue evidence="1">Leaf</tissue>
    </source>
</reference>
<sequence>MLGDSAFFIEYTETTSNLQNATQDSLVSLVGLGSTVGKSASGSSTWGAFTWSWHDSSYWNDFEWDDRNVKANNVHGNLYGTSIEAVAEIGKQMQEIRTPVFISLSGVNNLWSSG</sequence>
<gene>
    <name evidence="1" type="ORF">VitviT2T_022877</name>
</gene>
<proteinExistence type="predicted"/>
<evidence type="ECO:0000313" key="2">
    <source>
        <dbReference type="Proteomes" id="UP001227230"/>
    </source>
</evidence>
<evidence type="ECO:0000313" key="1">
    <source>
        <dbReference type="EMBL" id="WKA04880.1"/>
    </source>
</evidence>
<organism evidence="1 2">
    <name type="scientific">Vitis vinifera</name>
    <name type="common">Grape</name>
    <dbReference type="NCBI Taxonomy" id="29760"/>
    <lineage>
        <taxon>Eukaryota</taxon>
        <taxon>Viridiplantae</taxon>
        <taxon>Streptophyta</taxon>
        <taxon>Embryophyta</taxon>
        <taxon>Tracheophyta</taxon>
        <taxon>Spermatophyta</taxon>
        <taxon>Magnoliopsida</taxon>
        <taxon>eudicotyledons</taxon>
        <taxon>Gunneridae</taxon>
        <taxon>Pentapetalae</taxon>
        <taxon>rosids</taxon>
        <taxon>Vitales</taxon>
        <taxon>Vitaceae</taxon>
        <taxon>Viteae</taxon>
        <taxon>Vitis</taxon>
    </lineage>
</organism>
<name>A0ABY9DB54_VITVI</name>
<dbReference type="Proteomes" id="UP001227230">
    <property type="component" value="Chromosome 15"/>
</dbReference>
<dbReference type="EMBL" id="CP126662">
    <property type="protein sequence ID" value="WKA04880.1"/>
    <property type="molecule type" value="Genomic_DNA"/>
</dbReference>
<protein>
    <recommendedName>
        <fullName evidence="3">GDSL esterase/lipase</fullName>
    </recommendedName>
</protein>
<keyword evidence="2" id="KW-1185">Reference proteome</keyword>